<evidence type="ECO:0000256" key="14">
    <source>
        <dbReference type="ARBA" id="ARBA00030037"/>
    </source>
</evidence>
<keyword evidence="11" id="KW-0805">Transcription regulation</keyword>
<evidence type="ECO:0000256" key="13">
    <source>
        <dbReference type="ARBA" id="ARBA00023163"/>
    </source>
</evidence>
<keyword evidence="10" id="KW-0946">Virion</keyword>
<evidence type="ECO:0000256" key="12">
    <source>
        <dbReference type="ARBA" id="ARBA00023125"/>
    </source>
</evidence>
<feature type="compositionally biased region" description="Pro residues" evidence="16">
    <location>
        <begin position="433"/>
        <end position="453"/>
    </location>
</feature>
<evidence type="ECO:0000256" key="1">
    <source>
        <dbReference type="ARBA" id="ARBA00002794"/>
    </source>
</evidence>
<evidence type="ECO:0000256" key="15">
    <source>
        <dbReference type="ARBA" id="ARBA00033186"/>
    </source>
</evidence>
<feature type="region of interest" description="Disordered" evidence="16">
    <location>
        <begin position="11"/>
        <end position="36"/>
    </location>
</feature>
<evidence type="ECO:0000256" key="4">
    <source>
        <dbReference type="ARBA" id="ARBA00010001"/>
    </source>
</evidence>
<comment type="function">
    <text evidence="1">May play a role in the aggregation of tegument proteins around nucleocapsids during virus morphogenesis.</text>
</comment>
<dbReference type="GO" id="GO:0042025">
    <property type="term" value="C:host cell nucleus"/>
    <property type="evidence" value="ECO:0007669"/>
    <property type="project" value="UniProtKB-SubCell"/>
</dbReference>
<evidence type="ECO:0000313" key="18">
    <source>
        <dbReference type="Proteomes" id="UP000232851"/>
    </source>
</evidence>
<evidence type="ECO:0000256" key="3">
    <source>
        <dbReference type="ARBA" id="ARBA00004535"/>
    </source>
</evidence>
<evidence type="ECO:0000256" key="5">
    <source>
        <dbReference type="ARBA" id="ARBA00011507"/>
    </source>
</evidence>
<dbReference type="GeneID" id="40524687"/>
<dbReference type="GO" id="GO:0006355">
    <property type="term" value="P:regulation of DNA-templated transcription"/>
    <property type="evidence" value="ECO:0007669"/>
    <property type="project" value="InterPro"/>
</dbReference>
<evidence type="ECO:0000256" key="11">
    <source>
        <dbReference type="ARBA" id="ARBA00023015"/>
    </source>
</evidence>
<dbReference type="KEGG" id="vg:40524687"/>
<evidence type="ECO:0000256" key="16">
    <source>
        <dbReference type="SAM" id="MobiDB-lite"/>
    </source>
</evidence>
<dbReference type="SMART" id="SM00814">
    <property type="entry name" value="Alpha_TIF"/>
    <property type="match status" value="1"/>
</dbReference>
<dbReference type="Proteomes" id="UP000232851">
    <property type="component" value="Segment"/>
</dbReference>
<evidence type="ECO:0000256" key="6">
    <source>
        <dbReference type="ARBA" id="ARBA00015301"/>
    </source>
</evidence>
<keyword evidence="18" id="KW-1185">Reference proteome</keyword>
<sequence>MDPYDAIEAFDDSLLGPPPAAGSAPDGPSPARFALPPPRPAPLAALLERMQTELGFPEGPALLRAMERWNEDLFSCLPTNADLYADAALLSADADEVAGAVHQAVPGDAERLDLNAHAGRPLPAPPAAEEGLPGYVAGVQAHFLEELRAREERYAGLFLGYCRALLQHLRATAARGRGAAGAGAQAERLRELVATRYYREASALARLAFAHMYVATAREVSWRLHSQQSQAQGVFVSLYYAWPQRRQFTCLFHPVLFNHGVAALEGGFLDAAELRRLNYRRRELGLPLVRAGLIEAEVGPLAEEPPFSGSLPRALGFLNYQVRAKMGARAEARGRLAPEREHSYARPRGAISYGTTPEAMLRPPSPSEVLPCDPAPAATVRVAGPGRSAAPPPAAPSAEFAALAGLAEPGPTPAEVAAPTEPAAAVARAGPAGPGPRPRGSPPRPGPPRPSPGPARRTRSAARTTRCWGTASTSCWTSEGRAGGGALDPARGVCEASLRREASSAVPRAARAYKSHPGPHGI</sequence>
<comment type="subcellular location">
    <subcellularLocation>
        <location evidence="2">Host nucleus</location>
    </subcellularLocation>
    <subcellularLocation>
        <location evidence="3">Virion tegument</location>
    </subcellularLocation>
</comment>
<dbReference type="RefSeq" id="YP_009664632.1">
    <property type="nucleotide sequence ID" value="NC_043054.1"/>
</dbReference>
<organism evidence="17 18">
    <name type="scientific">Bubaline alphaherpesvirus 1</name>
    <dbReference type="NCBI Taxonomy" id="202910"/>
    <lineage>
        <taxon>Viruses</taxon>
        <taxon>Duplodnaviria</taxon>
        <taxon>Heunggongvirae</taxon>
        <taxon>Peploviricota</taxon>
        <taxon>Herviviricetes</taxon>
        <taxon>Herpesvirales</taxon>
        <taxon>Orthoherpesviridae</taxon>
        <taxon>Alphaherpesvirinae</taxon>
        <taxon>Varicellovirus</taxon>
        <taxon>Varicellovirus bubalinealpha1</taxon>
    </lineage>
</organism>
<dbReference type="EMBL" id="KU936049">
    <property type="protein sequence ID" value="APO15868.1"/>
    <property type="molecule type" value="Genomic_DNA"/>
</dbReference>
<keyword evidence="7" id="KW-0597">Phosphoprotein</keyword>
<dbReference type="InterPro" id="IPR036538">
    <property type="entry name" value="Alpha_TIF_sf"/>
</dbReference>
<keyword evidence="13" id="KW-0804">Transcription</keyword>
<reference evidence="17 18" key="1">
    <citation type="journal article" date="2017" name="Arch. Virol.">
        <title>Genome sequence of bubaline alphaherpesvirus 1 (BuHV1) isolated in Australia in 1972.</title>
        <authorList>
            <person name="Scheffer C.M."/>
            <person name="Varela A.P."/>
            <person name="Cibulski S.P."/>
            <person name="Schmidt C."/>
            <person name="Campos F.S."/>
            <person name="Paim W.P."/>
            <person name="Dos Santos R.N."/>
            <person name="Teixeira T.F."/>
            <person name="Loiko M.R."/>
            <person name="Tochetto C."/>
            <person name="Dos Santos H.F."/>
            <person name="de Lima D.A."/>
            <person name="Cerva C."/>
            <person name="Mayer F.Q."/>
            <person name="Petzhold S.A."/>
            <person name="Franco A.C."/>
            <person name="George T.S."/>
            <person name="Spilki F.R."/>
            <person name="Roehe P.M."/>
        </authorList>
    </citation>
    <scope>NUCLEOTIDE SEQUENCE [LARGE SCALE GENOMIC DNA]</scope>
    <source>
        <strain evidence="18">b6</strain>
    </source>
</reference>
<proteinExistence type="inferred from homology"/>
<keyword evidence="9" id="KW-0920">Virion tegument</keyword>
<keyword evidence="8" id="KW-1048">Host nucleus</keyword>
<name>A0A1L5JKE1_9ALPH</name>
<protein>
    <recommendedName>
        <fullName evidence="6">Tegument protein VP16 homolog</fullName>
    </recommendedName>
    <alternativeName>
        <fullName evidence="14">Alpha trans-inducing protein</fullName>
    </alternativeName>
    <alternativeName>
        <fullName evidence="15">Alpha-TIF</fullName>
    </alternativeName>
</protein>
<feature type="compositionally biased region" description="Low complexity" evidence="16">
    <location>
        <begin position="411"/>
        <end position="431"/>
    </location>
</feature>
<dbReference type="Pfam" id="PF02232">
    <property type="entry name" value="Alpha_TIF"/>
    <property type="match status" value="1"/>
</dbReference>
<evidence type="ECO:0000256" key="9">
    <source>
        <dbReference type="ARBA" id="ARBA00022580"/>
    </source>
</evidence>
<dbReference type="SMR" id="A0A1L5JKE1"/>
<evidence type="ECO:0000313" key="17">
    <source>
        <dbReference type="EMBL" id="APO15868.1"/>
    </source>
</evidence>
<comment type="similarity">
    <text evidence="4">Belongs to the herpesviridae tegument protein VP16 protein family.</text>
</comment>
<dbReference type="GO" id="GO:0003677">
    <property type="term" value="F:DNA binding"/>
    <property type="evidence" value="ECO:0007669"/>
    <property type="project" value="UniProtKB-KW"/>
</dbReference>
<dbReference type="Gene3D" id="1.10.1290.10">
    <property type="entry name" value="Alpha trans-inducing (Alpha-TIF)"/>
    <property type="match status" value="1"/>
</dbReference>
<evidence type="ECO:0000256" key="7">
    <source>
        <dbReference type="ARBA" id="ARBA00022553"/>
    </source>
</evidence>
<feature type="compositionally biased region" description="Basic and acidic residues" evidence="16">
    <location>
        <begin position="331"/>
        <end position="344"/>
    </location>
</feature>
<evidence type="ECO:0000256" key="10">
    <source>
        <dbReference type="ARBA" id="ARBA00022844"/>
    </source>
</evidence>
<feature type="region of interest" description="Disordered" evidence="16">
    <location>
        <begin position="331"/>
        <end position="373"/>
    </location>
</feature>
<feature type="region of interest" description="Disordered" evidence="16">
    <location>
        <begin position="500"/>
        <end position="522"/>
    </location>
</feature>
<dbReference type="SUPFAM" id="SSF56548">
    <property type="entry name" value="Conserved core of transcriptional regulatory protein vp16"/>
    <property type="match status" value="1"/>
</dbReference>
<feature type="compositionally biased region" description="Low complexity" evidence="16">
    <location>
        <begin position="21"/>
        <end position="34"/>
    </location>
</feature>
<evidence type="ECO:0000256" key="2">
    <source>
        <dbReference type="ARBA" id="ARBA00004147"/>
    </source>
</evidence>
<dbReference type="InterPro" id="IPR003174">
    <property type="entry name" value="Alpha_TIF"/>
</dbReference>
<keyword evidence="12" id="KW-0238">DNA-binding</keyword>
<accession>A0A1L5JKE1</accession>
<evidence type="ECO:0000256" key="8">
    <source>
        <dbReference type="ARBA" id="ARBA00022562"/>
    </source>
</evidence>
<gene>
    <name evidence="17" type="primary">UL48</name>
</gene>
<feature type="region of interest" description="Disordered" evidence="16">
    <location>
        <begin position="411"/>
        <end position="488"/>
    </location>
</feature>
<comment type="subunit">
    <text evidence="5">Associates with the VP16-induced complex; binding to host HCFC1 activates VP16 for association with the octamer motif-binding host protein POU2F1, to form a multiprotein-DNA complex responsible for activating transcription of the viral immediate early genes.</text>
</comment>
<dbReference type="GO" id="GO:0019033">
    <property type="term" value="C:viral tegument"/>
    <property type="evidence" value="ECO:0007669"/>
    <property type="project" value="UniProtKB-SubCell"/>
</dbReference>